<comment type="caution">
    <text evidence="3">The sequence shown here is derived from an EMBL/GenBank/DDBJ whole genome shotgun (WGS) entry which is preliminary data.</text>
</comment>
<dbReference type="GO" id="GO:0072330">
    <property type="term" value="P:monocarboxylic acid biosynthetic process"/>
    <property type="evidence" value="ECO:0007669"/>
    <property type="project" value="UniProtKB-ARBA"/>
</dbReference>
<organism evidence="3 4">
    <name type="scientific">Penicillium italicum</name>
    <name type="common">Blue mold</name>
    <dbReference type="NCBI Taxonomy" id="40296"/>
    <lineage>
        <taxon>Eukaryota</taxon>
        <taxon>Fungi</taxon>
        <taxon>Dikarya</taxon>
        <taxon>Ascomycota</taxon>
        <taxon>Pezizomycotina</taxon>
        <taxon>Eurotiomycetes</taxon>
        <taxon>Eurotiomycetidae</taxon>
        <taxon>Eurotiales</taxon>
        <taxon>Aspergillaceae</taxon>
        <taxon>Penicillium</taxon>
    </lineage>
</organism>
<dbReference type="SUPFAM" id="SSF53474">
    <property type="entry name" value="alpha/beta-Hydrolases"/>
    <property type="match status" value="1"/>
</dbReference>
<comment type="similarity">
    <text evidence="1">Belongs to the putative lipase ROG1 family.</text>
</comment>
<keyword evidence="4" id="KW-1185">Reference proteome</keyword>
<dbReference type="OMA" id="EVMWPRD"/>
<sequence>MTPISEKSASQAEVRFQGRKPIQKLSRIFSFKSQNSFDGSENASPEDKFGLFEFHPESPECCIDVIAVHGLGGHHERTWTWNPVGSTGEKPCVWLRDLLPSEIPNARILSFGYSSAVAFSKSIGDISTFAEQLLSLTLRERASENQRSRPVVFVAHSLGGIVVKKALEYAQQRRDQRPECLELLKSIKGILFMGTPHGGSNSALYGGMCADMLKAACLGTRTNSALIKELKQGSRTLFEISKNFPYLGAHVSIYSFIETDRMDFLSQVIVTEKSARLNLVNEDVYHLNANHSTLSRDLISEDLSTLDFWHRILKNAAIILFPEVPKVLLGFMKVPNSINGSEVTPRSFDC</sequence>
<dbReference type="HOGENOM" id="CLU_792506_0_0_1"/>
<name>A0A0A2LPX4_PENIT</name>
<dbReference type="EMBL" id="JQGA01000008">
    <property type="protein sequence ID" value="KGO78310.1"/>
    <property type="molecule type" value="Genomic_DNA"/>
</dbReference>
<feature type="domain" description="DUF676" evidence="2">
    <location>
        <begin position="99"/>
        <end position="200"/>
    </location>
</feature>
<dbReference type="GO" id="GO:0017000">
    <property type="term" value="P:antibiotic biosynthetic process"/>
    <property type="evidence" value="ECO:0007669"/>
    <property type="project" value="UniProtKB-ARBA"/>
</dbReference>
<accession>A0A0A2LPX4</accession>
<dbReference type="InterPro" id="IPR029058">
    <property type="entry name" value="AB_hydrolase_fold"/>
</dbReference>
<dbReference type="PANTHER" id="PTHR48182:SF3">
    <property type="entry name" value="DUF676 DOMAIN-CONTAINING PROTEIN"/>
    <property type="match status" value="1"/>
</dbReference>
<dbReference type="Proteomes" id="UP000030104">
    <property type="component" value="Unassembled WGS sequence"/>
</dbReference>
<evidence type="ECO:0000259" key="2">
    <source>
        <dbReference type="Pfam" id="PF05057"/>
    </source>
</evidence>
<dbReference type="InterPro" id="IPR007751">
    <property type="entry name" value="DUF676_lipase-like"/>
</dbReference>
<proteinExistence type="inferred from homology"/>
<dbReference type="PANTHER" id="PTHR48182">
    <property type="entry name" value="PROTEIN SERAC1"/>
    <property type="match status" value="1"/>
</dbReference>
<evidence type="ECO:0000313" key="3">
    <source>
        <dbReference type="EMBL" id="KGO78310.1"/>
    </source>
</evidence>
<evidence type="ECO:0000256" key="1">
    <source>
        <dbReference type="ARBA" id="ARBA00007920"/>
    </source>
</evidence>
<protein>
    <recommendedName>
        <fullName evidence="2">DUF676 domain-containing protein</fullName>
    </recommendedName>
</protein>
<dbReference type="AlphaFoldDB" id="A0A0A2LPX4"/>
<evidence type="ECO:0000313" key="4">
    <source>
        <dbReference type="Proteomes" id="UP000030104"/>
    </source>
</evidence>
<gene>
    <name evidence="3" type="ORF">PITC_059230</name>
</gene>
<dbReference type="Gene3D" id="3.40.50.1820">
    <property type="entry name" value="alpha/beta hydrolase"/>
    <property type="match status" value="1"/>
</dbReference>
<dbReference type="PhylomeDB" id="A0A0A2LPX4"/>
<reference evidence="3 4" key="1">
    <citation type="journal article" date="2015" name="Mol. Plant Microbe Interact.">
        <title>Genome, transcriptome, and functional analyses of Penicillium expansum provide new insights into secondary metabolism and pathogenicity.</title>
        <authorList>
            <person name="Ballester A.R."/>
            <person name="Marcet-Houben M."/>
            <person name="Levin E."/>
            <person name="Sela N."/>
            <person name="Selma-Lazaro C."/>
            <person name="Carmona L."/>
            <person name="Wisniewski M."/>
            <person name="Droby S."/>
            <person name="Gonzalez-Candelas L."/>
            <person name="Gabaldon T."/>
        </authorList>
    </citation>
    <scope>NUCLEOTIDE SEQUENCE [LARGE SCALE GENOMIC DNA]</scope>
    <source>
        <strain evidence="3 4">PHI-1</strain>
    </source>
</reference>
<dbReference type="OrthoDB" id="5086500at2759"/>
<dbReference type="Pfam" id="PF05057">
    <property type="entry name" value="DUF676"/>
    <property type="match status" value="1"/>
</dbReference>
<dbReference type="InterPro" id="IPR052374">
    <property type="entry name" value="SERAC1"/>
</dbReference>